<comment type="caution">
    <text evidence="1">The sequence shown here is derived from an EMBL/GenBank/DDBJ whole genome shotgun (WGS) entry which is preliminary data.</text>
</comment>
<sequence>MGKVVPLKRHKRSGRGRVRRLEKIKDELLRFHGIDLDSLLASEPASTLTIDEFEDLTERILTTIDAFCEEHPSVTVHDVLYTLENVKDIIKDNSTTGEIDE</sequence>
<gene>
    <name evidence="1" type="ORF">DBT_1917</name>
</gene>
<accession>A0A1B9F421</accession>
<evidence type="ECO:0000313" key="2">
    <source>
        <dbReference type="Proteomes" id="UP000093080"/>
    </source>
</evidence>
<keyword evidence="2" id="KW-1185">Reference proteome</keyword>
<organism evidence="1 2">
    <name type="scientific">Dissulfuribacter thermophilus</name>
    <dbReference type="NCBI Taxonomy" id="1156395"/>
    <lineage>
        <taxon>Bacteria</taxon>
        <taxon>Pseudomonadati</taxon>
        <taxon>Thermodesulfobacteriota</taxon>
        <taxon>Dissulfuribacteria</taxon>
        <taxon>Dissulfuribacterales</taxon>
        <taxon>Dissulfuribacteraceae</taxon>
        <taxon>Dissulfuribacter</taxon>
    </lineage>
</organism>
<reference evidence="1 2" key="1">
    <citation type="submission" date="2016-06" db="EMBL/GenBank/DDBJ databases">
        <title>Respiratory ammonification of nitrate coupled to the oxidation of elemental sulfur in deep-sea autotrophic thermophilic bacteria.</title>
        <authorList>
            <person name="Slobodkina G.B."/>
            <person name="Mardanov A.V."/>
            <person name="Ravin N.V."/>
            <person name="Frolova A.A."/>
            <person name="Viryasiv M.B."/>
            <person name="Chernyh N.A."/>
            <person name="Bonch-Osmolovskaya E.A."/>
            <person name="Slobodkin A.I."/>
        </authorList>
    </citation>
    <scope>NUCLEOTIDE SEQUENCE [LARGE SCALE GENOMIC DNA]</scope>
    <source>
        <strain evidence="1 2">S69</strain>
    </source>
</reference>
<name>A0A1B9F421_9BACT</name>
<evidence type="ECO:0000313" key="1">
    <source>
        <dbReference type="EMBL" id="OCC14603.1"/>
    </source>
</evidence>
<dbReference type="EMBL" id="MAGO01000010">
    <property type="protein sequence ID" value="OCC14603.1"/>
    <property type="molecule type" value="Genomic_DNA"/>
</dbReference>
<dbReference type="RefSeq" id="WP_067619487.1">
    <property type="nucleotide sequence ID" value="NZ_MAGO01000010.1"/>
</dbReference>
<dbReference type="AlphaFoldDB" id="A0A1B9F421"/>
<proteinExistence type="predicted"/>
<dbReference type="Proteomes" id="UP000093080">
    <property type="component" value="Unassembled WGS sequence"/>
</dbReference>
<dbReference type="OrthoDB" id="9808568at2"/>
<protein>
    <submittedName>
        <fullName evidence="1">Uncharacterized protein</fullName>
    </submittedName>
</protein>